<dbReference type="Pfam" id="PF00990">
    <property type="entry name" value="GGDEF"/>
    <property type="match status" value="1"/>
</dbReference>
<organism evidence="5 6">
    <name type="scientific">Nitrospira tepida</name>
    <dbReference type="NCBI Taxonomy" id="2973512"/>
    <lineage>
        <taxon>Bacteria</taxon>
        <taxon>Pseudomonadati</taxon>
        <taxon>Nitrospirota</taxon>
        <taxon>Nitrospiria</taxon>
        <taxon>Nitrospirales</taxon>
        <taxon>Nitrospiraceae</taxon>
        <taxon>Nitrospira</taxon>
    </lineage>
</organism>
<evidence type="ECO:0000256" key="1">
    <source>
        <dbReference type="ARBA" id="ARBA00012528"/>
    </source>
</evidence>
<evidence type="ECO:0000259" key="4">
    <source>
        <dbReference type="PROSITE" id="PS50887"/>
    </source>
</evidence>
<dbReference type="InterPro" id="IPR029787">
    <property type="entry name" value="Nucleotide_cyclase"/>
</dbReference>
<dbReference type="GO" id="GO:0043709">
    <property type="term" value="P:cell adhesion involved in single-species biofilm formation"/>
    <property type="evidence" value="ECO:0007669"/>
    <property type="project" value="TreeGrafter"/>
</dbReference>
<dbReference type="Gene3D" id="3.30.70.270">
    <property type="match status" value="1"/>
</dbReference>
<dbReference type="GO" id="GO:0005886">
    <property type="term" value="C:plasma membrane"/>
    <property type="evidence" value="ECO:0007669"/>
    <property type="project" value="TreeGrafter"/>
</dbReference>
<evidence type="ECO:0000313" key="6">
    <source>
        <dbReference type="Proteomes" id="UP001179121"/>
    </source>
</evidence>
<dbReference type="InterPro" id="IPR043128">
    <property type="entry name" value="Rev_trsase/Diguanyl_cyclase"/>
</dbReference>
<dbReference type="PROSITE" id="PS50887">
    <property type="entry name" value="GGDEF"/>
    <property type="match status" value="1"/>
</dbReference>
<sequence length="335" mass="36491">MDGNQSPKHQYDPGSLLDSQPTIISVIAPATHRVVFQNKTSREKFGDLSARTCYEAIANCAAPCSFCRMPEAVATGALTASEVPLSDDQHLLVQWARVETSDGQAHVVETITDITALKRQEREHQLLIRQLKQTNRDLVEVNQQLHDRSTRDGLTGLYNHSYFQSLLSSLIAQAQRTGSSVSLLFLDLDDFKVINDSFGHATGDQVLREIGGLLDGQYRAGDGRRVRRASDVAARYGGEEFALILPNTDLPGALVVAELLRHRVTTLSSLPELAPLDRSAHRLSWSIGVAAYPLHAVSAADLLAAADAAVYAAKTAGKNCIRVAEAKRLSDRTGR</sequence>
<dbReference type="NCBIfam" id="TIGR00254">
    <property type="entry name" value="GGDEF"/>
    <property type="match status" value="1"/>
</dbReference>
<keyword evidence="6" id="KW-1185">Reference proteome</keyword>
<dbReference type="Proteomes" id="UP001179121">
    <property type="component" value="Chromosome"/>
</dbReference>
<dbReference type="SUPFAM" id="SSF55073">
    <property type="entry name" value="Nucleotide cyclase"/>
    <property type="match status" value="1"/>
</dbReference>
<accession>A0AA86T7R7</accession>
<proteinExistence type="predicted"/>
<dbReference type="CDD" id="cd01949">
    <property type="entry name" value="GGDEF"/>
    <property type="match status" value="1"/>
</dbReference>
<dbReference type="RefSeq" id="WP_289270314.1">
    <property type="nucleotide sequence ID" value="NZ_OX365700.1"/>
</dbReference>
<dbReference type="KEGG" id="nti:DNFV4_03692"/>
<dbReference type="AlphaFoldDB" id="A0AA86T7R7"/>
<dbReference type="PANTHER" id="PTHR45138:SF9">
    <property type="entry name" value="DIGUANYLATE CYCLASE DGCM-RELATED"/>
    <property type="match status" value="1"/>
</dbReference>
<dbReference type="GO" id="GO:0052621">
    <property type="term" value="F:diguanylate cyclase activity"/>
    <property type="evidence" value="ECO:0007669"/>
    <property type="project" value="UniProtKB-EC"/>
</dbReference>
<dbReference type="PANTHER" id="PTHR45138">
    <property type="entry name" value="REGULATORY COMPONENTS OF SENSORY TRANSDUCTION SYSTEM"/>
    <property type="match status" value="1"/>
</dbReference>
<feature type="coiled-coil region" evidence="3">
    <location>
        <begin position="114"/>
        <end position="148"/>
    </location>
</feature>
<evidence type="ECO:0000256" key="2">
    <source>
        <dbReference type="ARBA" id="ARBA00034247"/>
    </source>
</evidence>
<feature type="domain" description="GGDEF" evidence="4">
    <location>
        <begin position="179"/>
        <end position="326"/>
    </location>
</feature>
<dbReference type="FunFam" id="3.30.70.270:FF:000001">
    <property type="entry name" value="Diguanylate cyclase domain protein"/>
    <property type="match status" value="1"/>
</dbReference>
<dbReference type="GO" id="GO:1902201">
    <property type="term" value="P:negative regulation of bacterial-type flagellum-dependent cell motility"/>
    <property type="evidence" value="ECO:0007669"/>
    <property type="project" value="TreeGrafter"/>
</dbReference>
<evidence type="ECO:0000313" key="5">
    <source>
        <dbReference type="EMBL" id="CAI4033256.1"/>
    </source>
</evidence>
<reference evidence="5" key="1">
    <citation type="submission" date="2022-10" db="EMBL/GenBank/DDBJ databases">
        <authorList>
            <person name="Koch H."/>
        </authorList>
    </citation>
    <scope>NUCLEOTIDE SEQUENCE</scope>
    <source>
        <strain evidence="5">DNF</strain>
    </source>
</reference>
<evidence type="ECO:0000256" key="3">
    <source>
        <dbReference type="SAM" id="Coils"/>
    </source>
</evidence>
<dbReference type="EC" id="2.7.7.65" evidence="1"/>
<gene>
    <name evidence="5" type="ORF">DNFV4_03692</name>
</gene>
<protein>
    <recommendedName>
        <fullName evidence="1">diguanylate cyclase</fullName>
        <ecNumber evidence="1">2.7.7.65</ecNumber>
    </recommendedName>
</protein>
<dbReference type="InterPro" id="IPR050469">
    <property type="entry name" value="Diguanylate_Cyclase"/>
</dbReference>
<dbReference type="InterPro" id="IPR000160">
    <property type="entry name" value="GGDEF_dom"/>
</dbReference>
<dbReference type="SMART" id="SM00267">
    <property type="entry name" value="GGDEF"/>
    <property type="match status" value="1"/>
</dbReference>
<comment type="catalytic activity">
    <reaction evidence="2">
        <text>2 GTP = 3',3'-c-di-GMP + 2 diphosphate</text>
        <dbReference type="Rhea" id="RHEA:24898"/>
        <dbReference type="ChEBI" id="CHEBI:33019"/>
        <dbReference type="ChEBI" id="CHEBI:37565"/>
        <dbReference type="ChEBI" id="CHEBI:58805"/>
        <dbReference type="EC" id="2.7.7.65"/>
    </reaction>
</comment>
<dbReference type="Gene3D" id="3.30.450.20">
    <property type="entry name" value="PAS domain"/>
    <property type="match status" value="1"/>
</dbReference>
<dbReference type="EMBL" id="OX365700">
    <property type="protein sequence ID" value="CAI4033256.1"/>
    <property type="molecule type" value="Genomic_DNA"/>
</dbReference>
<keyword evidence="3" id="KW-0175">Coiled coil</keyword>
<name>A0AA86T7R7_9BACT</name>